<feature type="chain" id="PRO_5003668508" description="Curlin associated repeat-containing protein" evidence="1">
    <location>
        <begin position="22"/>
        <end position="167"/>
    </location>
</feature>
<dbReference type="STRING" id="926559.JoomaDRAFT_2177"/>
<accession>I3C6C4</accession>
<feature type="signal peptide" evidence="1">
    <location>
        <begin position="1"/>
        <end position="21"/>
    </location>
</feature>
<dbReference type="RefSeq" id="WP_008612540.1">
    <property type="nucleotide sequence ID" value="NZ_JH651379.1"/>
</dbReference>
<evidence type="ECO:0000313" key="3">
    <source>
        <dbReference type="Proteomes" id="UP000004690"/>
    </source>
</evidence>
<dbReference type="HOGENOM" id="CLU_1592370_0_0_10"/>
<keyword evidence="3" id="KW-1185">Reference proteome</keyword>
<name>I3C6C4_9FLAO</name>
<dbReference type="OrthoDB" id="1361185at2"/>
<evidence type="ECO:0008006" key="4">
    <source>
        <dbReference type="Google" id="ProtNLM"/>
    </source>
</evidence>
<evidence type="ECO:0000313" key="2">
    <source>
        <dbReference type="EMBL" id="EIJ39167.1"/>
    </source>
</evidence>
<reference evidence="2 3" key="1">
    <citation type="submission" date="2012-02" db="EMBL/GenBank/DDBJ databases">
        <title>Improved High-Quality Draft genome of Joostella marina DSM 19592.</title>
        <authorList>
            <consortium name="US DOE Joint Genome Institute (JGI-PGF)"/>
            <person name="Lucas S."/>
            <person name="Copeland A."/>
            <person name="Lapidus A."/>
            <person name="Bruce D."/>
            <person name="Goodwin L."/>
            <person name="Pitluck S."/>
            <person name="Peters L."/>
            <person name="Chertkov O."/>
            <person name="Ovchinnikova G."/>
            <person name="Kyrpides N."/>
            <person name="Mavromatis K."/>
            <person name="Detter J.C."/>
            <person name="Han C."/>
            <person name="Land M."/>
            <person name="Hauser L."/>
            <person name="Markowitz V."/>
            <person name="Cheng J.-F."/>
            <person name="Hugenholtz P."/>
            <person name="Woyke T."/>
            <person name="Wu D."/>
            <person name="Tindall B."/>
            <person name="Brambilla E."/>
            <person name="Klenk H.-P."/>
            <person name="Eisen J.A."/>
        </authorList>
    </citation>
    <scope>NUCLEOTIDE SEQUENCE [LARGE SCALE GENOMIC DNA]</scope>
    <source>
        <strain evidence="2 3">DSM 19592</strain>
    </source>
</reference>
<dbReference type="AlphaFoldDB" id="I3C6C4"/>
<organism evidence="2 3">
    <name type="scientific">Galbibacter orientalis DSM 19592</name>
    <dbReference type="NCBI Taxonomy" id="926559"/>
    <lineage>
        <taxon>Bacteria</taxon>
        <taxon>Pseudomonadati</taxon>
        <taxon>Bacteroidota</taxon>
        <taxon>Flavobacteriia</taxon>
        <taxon>Flavobacteriales</taxon>
        <taxon>Flavobacteriaceae</taxon>
        <taxon>Galbibacter</taxon>
    </lineage>
</organism>
<evidence type="ECO:0000256" key="1">
    <source>
        <dbReference type="SAM" id="SignalP"/>
    </source>
</evidence>
<proteinExistence type="predicted"/>
<gene>
    <name evidence="2" type="ORF">JoomaDRAFT_2177</name>
</gene>
<dbReference type="Proteomes" id="UP000004690">
    <property type="component" value="Unassembled WGS sequence"/>
</dbReference>
<protein>
    <recommendedName>
        <fullName evidence="4">Curlin associated repeat-containing protein</fullName>
    </recommendedName>
</protein>
<dbReference type="EMBL" id="JH651379">
    <property type="protein sequence ID" value="EIJ39167.1"/>
    <property type="molecule type" value="Genomic_DNA"/>
</dbReference>
<keyword evidence="1" id="KW-0732">Signal</keyword>
<sequence length="167" mass="18801">MKAINKIFIVIGLMCSLSTFSQSPNEKDFKKNRMLNQHLISSQQNNSSSSVALAYNVNSVNIQQVGHYNSIKVNYVSKNSSSELTQYGNSNKITQYKNSQTLNEKIYQKGTNNEVFEISNRPMESSNSQVVQKGTNLRVEKYGTNSIGANMKINMDGTNRTVIIRNF</sequence>
<dbReference type="eggNOG" id="ENOG5033B02">
    <property type="taxonomic scope" value="Bacteria"/>
</dbReference>